<evidence type="ECO:0000256" key="2">
    <source>
        <dbReference type="SAM" id="Phobius"/>
    </source>
</evidence>
<gene>
    <name evidence="3" type="ORF">B0H17DRAFT_1131427</name>
</gene>
<keyword evidence="2" id="KW-0472">Membrane</keyword>
<evidence type="ECO:0000256" key="1">
    <source>
        <dbReference type="SAM" id="MobiDB-lite"/>
    </source>
</evidence>
<dbReference type="EMBL" id="JARKIE010000038">
    <property type="protein sequence ID" value="KAJ7695373.1"/>
    <property type="molecule type" value="Genomic_DNA"/>
</dbReference>
<comment type="caution">
    <text evidence="3">The sequence shown here is derived from an EMBL/GenBank/DDBJ whole genome shotgun (WGS) entry which is preliminary data.</text>
</comment>
<reference evidence="3" key="1">
    <citation type="submission" date="2023-03" db="EMBL/GenBank/DDBJ databases">
        <title>Massive genome expansion in bonnet fungi (Mycena s.s.) driven by repeated elements and novel gene families across ecological guilds.</title>
        <authorList>
            <consortium name="Lawrence Berkeley National Laboratory"/>
            <person name="Harder C.B."/>
            <person name="Miyauchi S."/>
            <person name="Viragh M."/>
            <person name="Kuo A."/>
            <person name="Thoen E."/>
            <person name="Andreopoulos B."/>
            <person name="Lu D."/>
            <person name="Skrede I."/>
            <person name="Drula E."/>
            <person name="Henrissat B."/>
            <person name="Morin E."/>
            <person name="Kohler A."/>
            <person name="Barry K."/>
            <person name="LaButti K."/>
            <person name="Morin E."/>
            <person name="Salamov A."/>
            <person name="Lipzen A."/>
            <person name="Mereny Z."/>
            <person name="Hegedus B."/>
            <person name="Baldrian P."/>
            <person name="Stursova M."/>
            <person name="Weitz H."/>
            <person name="Taylor A."/>
            <person name="Grigoriev I.V."/>
            <person name="Nagy L.G."/>
            <person name="Martin F."/>
            <person name="Kauserud H."/>
        </authorList>
    </citation>
    <scope>NUCLEOTIDE SEQUENCE</scope>
    <source>
        <strain evidence="3">CBHHK067</strain>
    </source>
</reference>
<evidence type="ECO:0000313" key="4">
    <source>
        <dbReference type="Proteomes" id="UP001221757"/>
    </source>
</evidence>
<name>A0AAD7GKM6_MYCRO</name>
<keyword evidence="4" id="KW-1185">Reference proteome</keyword>
<dbReference type="Proteomes" id="UP001221757">
    <property type="component" value="Unassembled WGS sequence"/>
</dbReference>
<accession>A0AAD7GKM6</accession>
<keyword evidence="2" id="KW-1133">Transmembrane helix</keyword>
<keyword evidence="2" id="KW-0812">Transmembrane</keyword>
<evidence type="ECO:0000313" key="3">
    <source>
        <dbReference type="EMBL" id="KAJ7695373.1"/>
    </source>
</evidence>
<sequence>MTMPALVRALQSSALSKLPTLSMTACEWAPREASVESVESVSSASTTSTRRRSSSVSTVESFTSNEDRLTLGLHLRALPSTTMGVLTSILAVIWIVLFPTMAAGTPKRIPVLQPYEREIIITEEQELNPPKLGPNTTASRLSRRVAKAYCRTLRRVARARRTSTTAEALAALFVPVPKRVRASTPALVDMKTLVSEVPFIVYSSPLSLPLPKGPAPVVRPARNVGTCSVLPMLKEEETVDDALCAGW</sequence>
<proteinExistence type="predicted"/>
<organism evidence="3 4">
    <name type="scientific">Mycena rosella</name>
    <name type="common">Pink bonnet</name>
    <name type="synonym">Agaricus rosellus</name>
    <dbReference type="NCBI Taxonomy" id="1033263"/>
    <lineage>
        <taxon>Eukaryota</taxon>
        <taxon>Fungi</taxon>
        <taxon>Dikarya</taxon>
        <taxon>Basidiomycota</taxon>
        <taxon>Agaricomycotina</taxon>
        <taxon>Agaricomycetes</taxon>
        <taxon>Agaricomycetidae</taxon>
        <taxon>Agaricales</taxon>
        <taxon>Marasmiineae</taxon>
        <taxon>Mycenaceae</taxon>
        <taxon>Mycena</taxon>
    </lineage>
</organism>
<feature type="region of interest" description="Disordered" evidence="1">
    <location>
        <begin position="37"/>
        <end position="59"/>
    </location>
</feature>
<feature type="transmembrane region" description="Helical" evidence="2">
    <location>
        <begin position="77"/>
        <end position="98"/>
    </location>
</feature>
<protein>
    <submittedName>
        <fullName evidence="3">Uncharacterized protein</fullName>
    </submittedName>
</protein>
<dbReference type="AlphaFoldDB" id="A0AAD7GKM6"/>